<keyword evidence="1" id="KW-0472">Membrane</keyword>
<dbReference type="EMBL" id="MHUC01000037">
    <property type="protein sequence ID" value="OHA70112.1"/>
    <property type="molecule type" value="Genomic_DNA"/>
</dbReference>
<dbReference type="Proteomes" id="UP000177078">
    <property type="component" value="Unassembled WGS sequence"/>
</dbReference>
<evidence type="ECO:0000256" key="1">
    <source>
        <dbReference type="SAM" id="Phobius"/>
    </source>
</evidence>
<protein>
    <submittedName>
        <fullName evidence="2">Uncharacterized protein</fullName>
    </submittedName>
</protein>
<sequence length="127" mass="14878">MQRDILTFWFVWHFFETPRTIFDAWRNFLLFNLHYFSIPTLLKTFFSYWHKYSWSYGRGFDLKVYLEVALSNVISRAIGVIIRSVLIILGIVSEVFIFVAGLIILLSWLALPVLVAATIVFGFGLMM</sequence>
<accession>A0A1G2RCX7</accession>
<evidence type="ECO:0000313" key="2">
    <source>
        <dbReference type="EMBL" id="OHA70112.1"/>
    </source>
</evidence>
<feature type="transmembrane region" description="Helical" evidence="1">
    <location>
        <begin position="28"/>
        <end position="49"/>
    </location>
</feature>
<reference evidence="2 3" key="1">
    <citation type="journal article" date="2016" name="Nat. Commun.">
        <title>Thousands of microbial genomes shed light on interconnected biogeochemical processes in an aquifer system.</title>
        <authorList>
            <person name="Anantharaman K."/>
            <person name="Brown C.T."/>
            <person name="Hug L.A."/>
            <person name="Sharon I."/>
            <person name="Castelle C.J."/>
            <person name="Probst A.J."/>
            <person name="Thomas B.C."/>
            <person name="Singh A."/>
            <person name="Wilkins M.J."/>
            <person name="Karaoz U."/>
            <person name="Brodie E.L."/>
            <person name="Williams K.H."/>
            <person name="Hubbard S.S."/>
            <person name="Banfield J.F."/>
        </authorList>
    </citation>
    <scope>NUCLEOTIDE SEQUENCE [LARGE SCALE GENOMIC DNA]</scope>
</reference>
<proteinExistence type="predicted"/>
<dbReference type="AlphaFoldDB" id="A0A1G2RCX7"/>
<name>A0A1G2RCX7_9BACT</name>
<dbReference type="STRING" id="1802457.A3F15_00240"/>
<evidence type="ECO:0000313" key="3">
    <source>
        <dbReference type="Proteomes" id="UP000177078"/>
    </source>
</evidence>
<organism evidence="2 3">
    <name type="scientific">Candidatus Wildermuthbacteria bacterium RIFCSPHIGHO2_12_FULL_40_12</name>
    <dbReference type="NCBI Taxonomy" id="1802457"/>
    <lineage>
        <taxon>Bacteria</taxon>
        <taxon>Candidatus Wildermuthiibacteriota</taxon>
    </lineage>
</organism>
<comment type="caution">
    <text evidence="2">The sequence shown here is derived from an EMBL/GenBank/DDBJ whole genome shotgun (WGS) entry which is preliminary data.</text>
</comment>
<feature type="transmembrane region" description="Helical" evidence="1">
    <location>
        <begin position="96"/>
        <end position="125"/>
    </location>
</feature>
<keyword evidence="1" id="KW-0812">Transmembrane</keyword>
<keyword evidence="1" id="KW-1133">Transmembrane helix</keyword>
<gene>
    <name evidence="2" type="ORF">A3F15_00240</name>
</gene>